<dbReference type="RefSeq" id="WP_249471020.1">
    <property type="nucleotide sequence ID" value="NZ_JAMBEP010000001.1"/>
</dbReference>
<protein>
    <submittedName>
        <fullName evidence="1">Uncharacterized protein</fullName>
    </submittedName>
</protein>
<accession>A0ABT0MGB7</accession>
<reference evidence="1 2" key="1">
    <citation type="submission" date="2022-05" db="EMBL/GenBank/DDBJ databases">
        <title>Luteimonas sp. SX5, whole genome shotgun sequencing project.</title>
        <authorList>
            <person name="Zhao G."/>
            <person name="Shen L."/>
        </authorList>
    </citation>
    <scope>NUCLEOTIDE SEQUENCE [LARGE SCALE GENOMIC DNA]</scope>
    <source>
        <strain evidence="1 2">SX5</strain>
    </source>
</reference>
<organism evidence="1 2">
    <name type="scientific">Luteimonas galliterrae</name>
    <dbReference type="NCBI Taxonomy" id="2940486"/>
    <lineage>
        <taxon>Bacteria</taxon>
        <taxon>Pseudomonadati</taxon>
        <taxon>Pseudomonadota</taxon>
        <taxon>Gammaproteobacteria</taxon>
        <taxon>Lysobacterales</taxon>
        <taxon>Lysobacteraceae</taxon>
        <taxon>Luteimonas</taxon>
    </lineage>
</organism>
<evidence type="ECO:0000313" key="2">
    <source>
        <dbReference type="Proteomes" id="UP001431217"/>
    </source>
</evidence>
<dbReference type="EMBL" id="JAMBEP010000001">
    <property type="protein sequence ID" value="MCL1633628.1"/>
    <property type="molecule type" value="Genomic_DNA"/>
</dbReference>
<evidence type="ECO:0000313" key="1">
    <source>
        <dbReference type="EMBL" id="MCL1633628.1"/>
    </source>
</evidence>
<comment type="caution">
    <text evidence="1">The sequence shown here is derived from an EMBL/GenBank/DDBJ whole genome shotgun (WGS) entry which is preliminary data.</text>
</comment>
<sequence length="80" mass="8530">MILRYAEAKRLLVSGLLDHGGEMAERAAVVDARYGEGHVLLFAGNPLWRGETVGTYAPVFSAIGNFDRLDAGTSPEPGTP</sequence>
<dbReference type="Proteomes" id="UP001431217">
    <property type="component" value="Unassembled WGS sequence"/>
</dbReference>
<gene>
    <name evidence="1" type="ORF">M2650_03080</name>
</gene>
<keyword evidence="2" id="KW-1185">Reference proteome</keyword>
<proteinExistence type="predicted"/>
<name>A0ABT0MGB7_9GAMM</name>